<feature type="binding site" evidence="5">
    <location>
        <position position="140"/>
    </location>
    <ligand>
        <name>phosphoenolpyruvate</name>
        <dbReference type="ChEBI" id="CHEBI:58702"/>
    </ligand>
</feature>
<dbReference type="UniPathway" id="UPA00071"/>
<comment type="function">
    <text evidence="5">Guanylyltransferase that catalyzes the activation of phosphoenolpyruvate (PEP) as enolpyruvoyl-2-diphospho-5'-guanosine, via the condensation of PEP with GTP. It is involved in the biosynthesis of coenzyme F420, a hydride carrier cofactor.</text>
</comment>
<dbReference type="Pfam" id="PF01983">
    <property type="entry name" value="CofC"/>
    <property type="match status" value="1"/>
</dbReference>
<keyword evidence="2 5" id="KW-0548">Nucleotidyltransferase</keyword>
<dbReference type="SUPFAM" id="SSF53448">
    <property type="entry name" value="Nucleotide-diphospho-sugar transferases"/>
    <property type="match status" value="1"/>
</dbReference>
<dbReference type="AlphaFoldDB" id="A0A6J4RV26"/>
<dbReference type="PANTHER" id="PTHR40392:SF1">
    <property type="entry name" value="2-PHOSPHO-L-LACTATE GUANYLYLTRANSFERASE"/>
    <property type="match status" value="1"/>
</dbReference>
<name>A0A6J4RV26_9ACTN</name>
<keyword evidence="4 5" id="KW-0342">GTP-binding</keyword>
<keyword evidence="3 5" id="KW-0547">Nucleotide-binding</keyword>
<keyword evidence="1 5" id="KW-0808">Transferase</keyword>
<reference evidence="6" key="1">
    <citation type="submission" date="2020-02" db="EMBL/GenBank/DDBJ databases">
        <authorList>
            <person name="Meier V. D."/>
        </authorList>
    </citation>
    <scope>NUCLEOTIDE SEQUENCE</scope>
    <source>
        <strain evidence="6">AVDCRST_MAG17</strain>
    </source>
</reference>
<evidence type="ECO:0000256" key="4">
    <source>
        <dbReference type="ARBA" id="ARBA00023134"/>
    </source>
</evidence>
<dbReference type="HAMAP" id="MF_02114">
    <property type="entry name" value="CofC"/>
    <property type="match status" value="1"/>
</dbReference>
<dbReference type="Gene3D" id="3.90.550.10">
    <property type="entry name" value="Spore Coat Polysaccharide Biosynthesis Protein SpsA, Chain A"/>
    <property type="match status" value="1"/>
</dbReference>
<dbReference type="InterPro" id="IPR029044">
    <property type="entry name" value="Nucleotide-diphossugar_trans"/>
</dbReference>
<feature type="binding site" evidence="5">
    <location>
        <position position="156"/>
    </location>
    <ligand>
        <name>phosphoenolpyruvate</name>
        <dbReference type="ChEBI" id="CHEBI:58702"/>
    </ligand>
</feature>
<dbReference type="GO" id="GO:0052645">
    <property type="term" value="P:F420-0 metabolic process"/>
    <property type="evidence" value="ECO:0007669"/>
    <property type="project" value="UniProtKB-UniRule"/>
</dbReference>
<proteinExistence type="inferred from homology"/>
<dbReference type="GO" id="GO:0005525">
    <property type="term" value="F:GTP binding"/>
    <property type="evidence" value="ECO:0007669"/>
    <property type="project" value="UniProtKB-KW"/>
</dbReference>
<gene>
    <name evidence="5" type="primary">fbiD</name>
    <name evidence="6" type="ORF">AVDCRST_MAG17-280</name>
</gene>
<dbReference type="InterPro" id="IPR002835">
    <property type="entry name" value="CofC"/>
</dbReference>
<dbReference type="EMBL" id="CADCVV010000016">
    <property type="protein sequence ID" value="CAA9482841.1"/>
    <property type="molecule type" value="Genomic_DNA"/>
</dbReference>
<evidence type="ECO:0000256" key="1">
    <source>
        <dbReference type="ARBA" id="ARBA00022679"/>
    </source>
</evidence>
<evidence type="ECO:0000256" key="3">
    <source>
        <dbReference type="ARBA" id="ARBA00022741"/>
    </source>
</evidence>
<dbReference type="GO" id="GO:0043814">
    <property type="term" value="F:phospholactate guanylyltransferase activity"/>
    <property type="evidence" value="ECO:0007669"/>
    <property type="project" value="InterPro"/>
</dbReference>
<feature type="binding site" evidence="5">
    <location>
        <position position="159"/>
    </location>
    <ligand>
        <name>phosphoenolpyruvate</name>
        <dbReference type="ChEBI" id="CHEBI:58702"/>
    </ligand>
</feature>
<protein>
    <recommendedName>
        <fullName evidence="5">Phosphoenolpyruvate guanylyltransferase</fullName>
        <shortName evidence="5">PEP guanylyltransferase</shortName>
        <ecNumber evidence="5">2.7.7.105</ecNumber>
    </recommendedName>
</protein>
<evidence type="ECO:0000256" key="5">
    <source>
        <dbReference type="HAMAP-Rule" id="MF_02114"/>
    </source>
</evidence>
<sequence>MRTLAVLPVKTFTAAKGRLADRLGAGGRAELAEAMLGDVLDALAAAHELDGVAVVTAEPRAAAAALAAGAMVVADREQAGQSAAAVLGVAQALRHAADRVLLVPGDTPLLCSGEVDDLLRRSRDAGTGVTIVPDRHGTGTNALLLAPADAIAPSFGPGSCARHLGAAEAAAVRHAVERVAGLEHDVDTPEDLTALAARLNRADPAVARRTRTTAALSAATGS</sequence>
<dbReference type="PANTHER" id="PTHR40392">
    <property type="entry name" value="2-PHOSPHO-L-LACTATE GUANYLYLTRANSFERASE"/>
    <property type="match status" value="1"/>
</dbReference>
<dbReference type="NCBIfam" id="TIGR03552">
    <property type="entry name" value="F420_cofC"/>
    <property type="match status" value="1"/>
</dbReference>
<evidence type="ECO:0000256" key="2">
    <source>
        <dbReference type="ARBA" id="ARBA00022695"/>
    </source>
</evidence>
<comment type="similarity">
    <text evidence="5">Belongs to the CofC family.</text>
</comment>
<comment type="catalytic activity">
    <reaction evidence="5">
        <text>phosphoenolpyruvate + GTP + H(+) = enolpyruvoyl-2-diphospho-5'-guanosine + diphosphate</text>
        <dbReference type="Rhea" id="RHEA:30519"/>
        <dbReference type="ChEBI" id="CHEBI:15378"/>
        <dbReference type="ChEBI" id="CHEBI:33019"/>
        <dbReference type="ChEBI" id="CHEBI:37565"/>
        <dbReference type="ChEBI" id="CHEBI:58702"/>
        <dbReference type="ChEBI" id="CHEBI:143701"/>
        <dbReference type="EC" id="2.7.7.105"/>
    </reaction>
</comment>
<evidence type="ECO:0000313" key="6">
    <source>
        <dbReference type="EMBL" id="CAA9482841.1"/>
    </source>
</evidence>
<dbReference type="EC" id="2.7.7.105" evidence="5"/>
<comment type="pathway">
    <text evidence="5">Cofactor biosynthesis; coenzyme F420 biosynthesis.</text>
</comment>
<organism evidence="6">
    <name type="scientific">uncultured Solirubrobacterales bacterium</name>
    <dbReference type="NCBI Taxonomy" id="768556"/>
    <lineage>
        <taxon>Bacteria</taxon>
        <taxon>Bacillati</taxon>
        <taxon>Actinomycetota</taxon>
        <taxon>Thermoleophilia</taxon>
        <taxon>Solirubrobacterales</taxon>
        <taxon>environmental samples</taxon>
    </lineage>
</organism>
<accession>A0A6J4RV26</accession>